<name>A0A8S3Z9E5_9EUPU</name>
<dbReference type="GO" id="GO:0005765">
    <property type="term" value="C:lysosomal membrane"/>
    <property type="evidence" value="ECO:0007669"/>
    <property type="project" value="TreeGrafter"/>
</dbReference>
<feature type="region of interest" description="Disordered" evidence="1">
    <location>
        <begin position="400"/>
        <end position="419"/>
    </location>
</feature>
<dbReference type="GO" id="GO:0032465">
    <property type="term" value="P:regulation of cytokinesis"/>
    <property type="evidence" value="ECO:0007669"/>
    <property type="project" value="TreeGrafter"/>
</dbReference>
<gene>
    <name evidence="2" type="ORF">CUNI_LOCUS9250</name>
</gene>
<dbReference type="GO" id="GO:0005813">
    <property type="term" value="C:centrosome"/>
    <property type="evidence" value="ECO:0007669"/>
    <property type="project" value="TreeGrafter"/>
</dbReference>
<evidence type="ECO:0000313" key="3">
    <source>
        <dbReference type="Proteomes" id="UP000678393"/>
    </source>
</evidence>
<dbReference type="GO" id="GO:0032266">
    <property type="term" value="F:phosphatidylinositol-3-phosphate binding"/>
    <property type="evidence" value="ECO:0007669"/>
    <property type="project" value="InterPro"/>
</dbReference>
<dbReference type="InterPro" id="IPR028730">
    <property type="entry name" value="ZFYVE26"/>
</dbReference>
<dbReference type="GO" id="GO:0000724">
    <property type="term" value="P:double-strand break repair via homologous recombination"/>
    <property type="evidence" value="ECO:0007669"/>
    <property type="project" value="InterPro"/>
</dbReference>
<organism evidence="2 3">
    <name type="scientific">Candidula unifasciata</name>
    <dbReference type="NCBI Taxonomy" id="100452"/>
    <lineage>
        <taxon>Eukaryota</taxon>
        <taxon>Metazoa</taxon>
        <taxon>Spiralia</taxon>
        <taxon>Lophotrochozoa</taxon>
        <taxon>Mollusca</taxon>
        <taxon>Gastropoda</taxon>
        <taxon>Heterobranchia</taxon>
        <taxon>Euthyneura</taxon>
        <taxon>Panpulmonata</taxon>
        <taxon>Eupulmonata</taxon>
        <taxon>Stylommatophora</taxon>
        <taxon>Helicina</taxon>
        <taxon>Helicoidea</taxon>
        <taxon>Geomitridae</taxon>
        <taxon>Candidula</taxon>
    </lineage>
</organism>
<dbReference type="OrthoDB" id="1936617at2759"/>
<protein>
    <submittedName>
        <fullName evidence="2">Uncharacterized protein</fullName>
    </submittedName>
</protein>
<keyword evidence="3" id="KW-1185">Reference proteome</keyword>
<dbReference type="PANTHER" id="PTHR46591:SF1">
    <property type="entry name" value="ZINC FINGER FYVE DOMAIN-CONTAINING PROTEIN 26"/>
    <property type="match status" value="1"/>
</dbReference>
<proteinExistence type="predicted"/>
<dbReference type="GO" id="GO:0000281">
    <property type="term" value="P:mitotic cytokinesis"/>
    <property type="evidence" value="ECO:0007669"/>
    <property type="project" value="InterPro"/>
</dbReference>
<accession>A0A8S3Z9E5</accession>
<reference evidence="2" key="1">
    <citation type="submission" date="2021-04" db="EMBL/GenBank/DDBJ databases">
        <authorList>
            <consortium name="Molecular Ecology Group"/>
        </authorList>
    </citation>
    <scope>NUCLEOTIDE SEQUENCE</scope>
</reference>
<dbReference type="PANTHER" id="PTHR46591">
    <property type="entry name" value="ZINC FINGER FYVE DOMAIN-CONTAINING PROTEIN 26"/>
    <property type="match status" value="1"/>
</dbReference>
<dbReference type="EMBL" id="CAJHNH020001591">
    <property type="protein sequence ID" value="CAG5123692.1"/>
    <property type="molecule type" value="Genomic_DNA"/>
</dbReference>
<sequence length="440" mass="50121">ILDCVKTLRIKLSMREVPVAYMSTEDQHLHKLLERFTDWKLIPKASQTEPGEVLLVLEKAGDFAAARAWATVHKLPQDILKDIEQRHLYHLLTLDQPDTVTAFQLLDKLRLVSKAQCLRLRDKLIADERLSLAMEVSTKCGIDPAGVWSAMGFACLHLGDFTGARDKFAHCLKVPADKNQTSASQSRLLGEILEFLDTIPSSGFTEVHSLLTDPGSICDITTLLIPSVGEENRIESCAYQECLYYLRTYGSYLDHICFLRQHSYWMKAAQFAGDYHCSSDIFVHGLMVPAMNSGEMSRLLEQMLMLDPTLEKWTAYLMATCKHLLKQKYFNTLYHVQLFMKDYIRAAMTCITHFYQRGATSYLDLSGRLQFLFTAQHHLEAYLDPGQWGSVRHPLAATTPVTAGKQPPHWDKQLPESSARMTLSREEVKKEIKVTKFLEQ</sequence>
<dbReference type="AlphaFoldDB" id="A0A8S3Z9E5"/>
<feature type="non-terminal residue" evidence="2">
    <location>
        <position position="1"/>
    </location>
</feature>
<feature type="non-terminal residue" evidence="2">
    <location>
        <position position="440"/>
    </location>
</feature>
<comment type="caution">
    <text evidence="2">The sequence shown here is derived from an EMBL/GenBank/DDBJ whole genome shotgun (WGS) entry which is preliminary data.</text>
</comment>
<evidence type="ECO:0000256" key="1">
    <source>
        <dbReference type="SAM" id="MobiDB-lite"/>
    </source>
</evidence>
<dbReference type="Proteomes" id="UP000678393">
    <property type="component" value="Unassembled WGS sequence"/>
</dbReference>
<dbReference type="GO" id="GO:0030496">
    <property type="term" value="C:midbody"/>
    <property type="evidence" value="ECO:0007669"/>
    <property type="project" value="TreeGrafter"/>
</dbReference>
<evidence type="ECO:0000313" key="2">
    <source>
        <dbReference type="EMBL" id="CAG5123692.1"/>
    </source>
</evidence>